<dbReference type="InterPro" id="IPR018062">
    <property type="entry name" value="HTH_AraC-typ_CS"/>
</dbReference>
<evidence type="ECO:0000313" key="6">
    <source>
        <dbReference type="Proteomes" id="UP000639859"/>
    </source>
</evidence>
<dbReference type="SUPFAM" id="SSF46689">
    <property type="entry name" value="Homeodomain-like"/>
    <property type="match status" value="2"/>
</dbReference>
<feature type="domain" description="HTH araC/xylS-type" evidence="4">
    <location>
        <begin position="90"/>
        <end position="188"/>
    </location>
</feature>
<protein>
    <submittedName>
        <fullName evidence="5">Helix-turn-helix transcriptional regulator</fullName>
    </submittedName>
</protein>
<dbReference type="InterPro" id="IPR009057">
    <property type="entry name" value="Homeodomain-like_sf"/>
</dbReference>
<evidence type="ECO:0000259" key="4">
    <source>
        <dbReference type="PROSITE" id="PS01124"/>
    </source>
</evidence>
<comment type="caution">
    <text evidence="5">The sequence shown here is derived from an EMBL/GenBank/DDBJ whole genome shotgun (WGS) entry which is preliminary data.</text>
</comment>
<keyword evidence="3" id="KW-0804">Transcription</keyword>
<dbReference type="SMART" id="SM00342">
    <property type="entry name" value="HTH_ARAC"/>
    <property type="match status" value="1"/>
</dbReference>
<dbReference type="PROSITE" id="PS00041">
    <property type="entry name" value="HTH_ARAC_FAMILY_1"/>
    <property type="match status" value="1"/>
</dbReference>
<dbReference type="InterPro" id="IPR050204">
    <property type="entry name" value="AraC_XylS_family_regulators"/>
</dbReference>
<evidence type="ECO:0000256" key="3">
    <source>
        <dbReference type="ARBA" id="ARBA00023163"/>
    </source>
</evidence>
<dbReference type="PROSITE" id="PS01124">
    <property type="entry name" value="HTH_ARAC_FAMILY_2"/>
    <property type="match status" value="1"/>
</dbReference>
<evidence type="ECO:0000313" key="5">
    <source>
        <dbReference type="EMBL" id="MBI1686464.1"/>
    </source>
</evidence>
<accession>A0ABS0T3L6</accession>
<proteinExistence type="predicted"/>
<evidence type="ECO:0000256" key="2">
    <source>
        <dbReference type="ARBA" id="ARBA00023125"/>
    </source>
</evidence>
<dbReference type="PANTHER" id="PTHR46796">
    <property type="entry name" value="HTH-TYPE TRANSCRIPTIONAL ACTIVATOR RHAS-RELATED"/>
    <property type="match status" value="1"/>
</dbReference>
<organism evidence="5 6">
    <name type="scientific">Caulobacter hibisci</name>
    <dbReference type="NCBI Taxonomy" id="2035993"/>
    <lineage>
        <taxon>Bacteria</taxon>
        <taxon>Pseudomonadati</taxon>
        <taxon>Pseudomonadota</taxon>
        <taxon>Alphaproteobacteria</taxon>
        <taxon>Caulobacterales</taxon>
        <taxon>Caulobacteraceae</taxon>
        <taxon>Caulobacter</taxon>
    </lineage>
</organism>
<dbReference type="InterPro" id="IPR018060">
    <property type="entry name" value="HTH_AraC"/>
</dbReference>
<reference evidence="5 6" key="1">
    <citation type="submission" date="2020-11" db="EMBL/GenBank/DDBJ databases">
        <title>genome sequence of strain KACC 18849.</title>
        <authorList>
            <person name="Gao J."/>
            <person name="Zhang X."/>
        </authorList>
    </citation>
    <scope>NUCLEOTIDE SEQUENCE [LARGE SCALE GENOMIC DNA]</scope>
    <source>
        <strain evidence="5 6">KACC 18849</strain>
    </source>
</reference>
<dbReference type="Gene3D" id="1.10.10.60">
    <property type="entry name" value="Homeodomain-like"/>
    <property type="match status" value="2"/>
</dbReference>
<keyword evidence="1" id="KW-0805">Transcription regulation</keyword>
<dbReference type="Pfam" id="PF12833">
    <property type="entry name" value="HTH_18"/>
    <property type="match status" value="1"/>
</dbReference>
<dbReference type="RefSeq" id="WP_198578352.1">
    <property type="nucleotide sequence ID" value="NZ_JADWOX010000022.1"/>
</dbReference>
<keyword evidence="2" id="KW-0238">DNA-binding</keyword>
<dbReference type="Proteomes" id="UP000639859">
    <property type="component" value="Unassembled WGS sequence"/>
</dbReference>
<dbReference type="EMBL" id="JADWOX010000022">
    <property type="protein sequence ID" value="MBI1686464.1"/>
    <property type="molecule type" value="Genomic_DNA"/>
</dbReference>
<sequence length="193" mass="20645">MSFLAPASFSGTGFSDAGPSTGLLAARELAGEPRGFADLREVLDALERSLEPEAATARALVAKASAIIVGVTAPQAALATQGGLAPWQARKLRKHIDESLEGDLSTTALGALVALSPSYFGRAFKVTFGQTPHAYVTRRRLEAAQHMMLTTREPLSQIAYLCGFADQSHLCRLFRRAMGVAPQAWRRAHRLAA</sequence>
<gene>
    <name evidence="5" type="ORF">I4Q42_22590</name>
</gene>
<name>A0ABS0T3L6_9CAUL</name>
<dbReference type="PANTHER" id="PTHR46796:SF14">
    <property type="entry name" value="TRANSCRIPTIONAL REGULATORY PROTEIN"/>
    <property type="match status" value="1"/>
</dbReference>
<keyword evidence="6" id="KW-1185">Reference proteome</keyword>
<evidence type="ECO:0000256" key="1">
    <source>
        <dbReference type="ARBA" id="ARBA00023015"/>
    </source>
</evidence>